<evidence type="ECO:0000256" key="3">
    <source>
        <dbReference type="ARBA" id="ARBA00023315"/>
    </source>
</evidence>
<sequence length="260" mass="27703">MISRDELERQLRTLGVAAGAVLIVHISFRAVGPVEGGPHGLIDALRAVLGERGTLVMPSMTGGGTQPYDPARTPTDGMGIVAETFWRLPGVLRGDHPTSTFAAAGRHASKLTAPQPLSPPHGLDSPVGRAYELNGSVLLLGVGHSENTTMHLAEDLAEVPYRSTDTATTADGRTVTIEEPNHCCRGFVIADHWLRQRNAQREGTIGTAHARLFAARDLIDTVVPRLRADPLMLLCAPNTGCGECDEAHASAHTRLTPPTR</sequence>
<evidence type="ECO:0000313" key="6">
    <source>
        <dbReference type="Proteomes" id="UP001139157"/>
    </source>
</evidence>
<dbReference type="RefSeq" id="WP_251911691.1">
    <property type="nucleotide sequence ID" value="NZ_JAMRXG010000004.1"/>
</dbReference>
<dbReference type="Pfam" id="PF02522">
    <property type="entry name" value="Antibiotic_NAT"/>
    <property type="match status" value="1"/>
</dbReference>
<gene>
    <name evidence="5" type="ORF">NDR86_12080</name>
</gene>
<dbReference type="Proteomes" id="UP001139157">
    <property type="component" value="Unassembled WGS sequence"/>
</dbReference>
<dbReference type="PANTHER" id="PTHR11104:SF0">
    <property type="entry name" value="SPBETA PROPHAGE-DERIVED AMINOGLYCOSIDE N(3')-ACETYLTRANSFERASE-LIKE PROTEIN YOKD"/>
    <property type="match status" value="1"/>
</dbReference>
<dbReference type="EC" id="2.3.1.-" evidence="4"/>
<keyword evidence="6" id="KW-1185">Reference proteome</keyword>
<dbReference type="PANTHER" id="PTHR11104">
    <property type="entry name" value="AMINOGLYCOSIDE N3-ACETYLTRANSFERASE"/>
    <property type="match status" value="1"/>
</dbReference>
<dbReference type="GO" id="GO:0046677">
    <property type="term" value="P:response to antibiotic"/>
    <property type="evidence" value="ECO:0007669"/>
    <property type="project" value="UniProtKB-KW"/>
</dbReference>
<comment type="catalytic activity">
    <reaction evidence="4">
        <text>a 2-deoxystreptamine antibiotic + acetyl-CoA = an N(3)-acetyl-2-deoxystreptamine antibiotic + CoA + H(+)</text>
        <dbReference type="Rhea" id="RHEA:12665"/>
        <dbReference type="ChEBI" id="CHEBI:15378"/>
        <dbReference type="ChEBI" id="CHEBI:57287"/>
        <dbReference type="ChEBI" id="CHEBI:57288"/>
        <dbReference type="ChEBI" id="CHEBI:57921"/>
        <dbReference type="ChEBI" id="CHEBI:77452"/>
        <dbReference type="EC" id="2.3.1.81"/>
    </reaction>
</comment>
<keyword evidence="4" id="KW-0046">Antibiotic resistance</keyword>
<keyword evidence="2 4" id="KW-0808">Transferase</keyword>
<protein>
    <recommendedName>
        <fullName evidence="4">Aminoglycoside N(3)-acetyltransferase</fullName>
        <ecNumber evidence="4">2.3.1.-</ecNumber>
    </recommendedName>
</protein>
<name>A0A9X2E9D3_9NOCA</name>
<proteinExistence type="inferred from homology"/>
<dbReference type="GO" id="GO:0046353">
    <property type="term" value="F:aminoglycoside 3-N-acetyltransferase activity"/>
    <property type="evidence" value="ECO:0007669"/>
    <property type="project" value="UniProtKB-EC"/>
</dbReference>
<dbReference type="InterPro" id="IPR003679">
    <property type="entry name" value="Amioglycoside_AcTrfase"/>
</dbReference>
<dbReference type="EMBL" id="JAMRXG010000004">
    <property type="protein sequence ID" value="MCM6774211.1"/>
    <property type="molecule type" value="Genomic_DNA"/>
</dbReference>
<organism evidence="5 6">
    <name type="scientific">Nocardia pulmonis</name>
    <dbReference type="NCBI Taxonomy" id="2951408"/>
    <lineage>
        <taxon>Bacteria</taxon>
        <taxon>Bacillati</taxon>
        <taxon>Actinomycetota</taxon>
        <taxon>Actinomycetes</taxon>
        <taxon>Mycobacteriales</taxon>
        <taxon>Nocardiaceae</taxon>
        <taxon>Nocardia</taxon>
    </lineage>
</organism>
<keyword evidence="3 4" id="KW-0012">Acyltransferase</keyword>
<dbReference type="InterPro" id="IPR028345">
    <property type="entry name" value="Antibiotic_NAT-like"/>
</dbReference>
<evidence type="ECO:0000313" key="5">
    <source>
        <dbReference type="EMBL" id="MCM6774211.1"/>
    </source>
</evidence>
<comment type="similarity">
    <text evidence="1 4">Belongs to the antibiotic N-acetyltransferase family.</text>
</comment>
<comment type="caution">
    <text evidence="5">The sequence shown here is derived from an EMBL/GenBank/DDBJ whole genome shotgun (WGS) entry which is preliminary data.</text>
</comment>
<dbReference type="AlphaFoldDB" id="A0A9X2E9D3"/>
<evidence type="ECO:0000256" key="2">
    <source>
        <dbReference type="ARBA" id="ARBA00022679"/>
    </source>
</evidence>
<accession>A0A9X2E9D3</accession>
<reference evidence="5" key="1">
    <citation type="submission" date="2022-06" db="EMBL/GenBank/DDBJ databases">
        <title>Novel species in genus nocardia.</title>
        <authorList>
            <person name="Li F."/>
        </authorList>
    </citation>
    <scope>NUCLEOTIDE SEQUENCE</scope>
    <source>
        <strain evidence="5">CDC141</strain>
    </source>
</reference>
<dbReference type="SUPFAM" id="SSF110710">
    <property type="entry name" value="TTHA0583/YokD-like"/>
    <property type="match status" value="1"/>
</dbReference>
<evidence type="ECO:0000256" key="1">
    <source>
        <dbReference type="ARBA" id="ARBA00006383"/>
    </source>
</evidence>
<evidence type="ECO:0000256" key="4">
    <source>
        <dbReference type="RuleBase" id="RU365031"/>
    </source>
</evidence>